<keyword evidence="3" id="KW-1185">Reference proteome</keyword>
<dbReference type="RefSeq" id="WP_109414341.1">
    <property type="nucleotide sequence ID" value="NZ_QEAS01000002.1"/>
</dbReference>
<sequence length="158" mass="17382">MIEKENFPMEDDNLQGQDDESSNNVSPLDLEEQEQRNDDELVQRLEEEDTVSGDYGDIYEATGEPSKGEEDLENFTERTLPGTPGDPGPVGTNSPLTKNLLGDNPPGSEQAAFEAGNAGDMTSNEAKYRDSEIEQNFRENIEKAKEEIALDKKLKGGA</sequence>
<dbReference type="Proteomes" id="UP000245647">
    <property type="component" value="Unassembled WGS sequence"/>
</dbReference>
<feature type="compositionally biased region" description="Basic and acidic residues" evidence="1">
    <location>
        <begin position="33"/>
        <end position="45"/>
    </location>
</feature>
<name>A0A2U2PLA2_9SPHI</name>
<proteinExistence type="predicted"/>
<organism evidence="2 3">
    <name type="scientific">Pararcticibacter amylolyticus</name>
    <dbReference type="NCBI Taxonomy" id="2173175"/>
    <lineage>
        <taxon>Bacteria</taxon>
        <taxon>Pseudomonadati</taxon>
        <taxon>Bacteroidota</taxon>
        <taxon>Sphingobacteriia</taxon>
        <taxon>Sphingobacteriales</taxon>
        <taxon>Sphingobacteriaceae</taxon>
        <taxon>Pararcticibacter</taxon>
    </lineage>
</organism>
<feature type="compositionally biased region" description="Acidic residues" evidence="1">
    <location>
        <begin position="8"/>
        <end position="21"/>
    </location>
</feature>
<accession>A0A2U2PLA2</accession>
<dbReference type="AlphaFoldDB" id="A0A2U2PLA2"/>
<evidence type="ECO:0000313" key="2">
    <source>
        <dbReference type="EMBL" id="PWG82064.1"/>
    </source>
</evidence>
<evidence type="ECO:0000313" key="3">
    <source>
        <dbReference type="Proteomes" id="UP000245647"/>
    </source>
</evidence>
<feature type="region of interest" description="Disordered" evidence="1">
    <location>
        <begin position="1"/>
        <end position="127"/>
    </location>
</feature>
<gene>
    <name evidence="2" type="ORF">DDR33_03320</name>
</gene>
<comment type="caution">
    <text evidence="2">The sequence shown here is derived from an EMBL/GenBank/DDBJ whole genome shotgun (WGS) entry which is preliminary data.</text>
</comment>
<dbReference type="EMBL" id="QEAS01000002">
    <property type="protein sequence ID" value="PWG82064.1"/>
    <property type="molecule type" value="Genomic_DNA"/>
</dbReference>
<protein>
    <submittedName>
        <fullName evidence="2">Uncharacterized protein</fullName>
    </submittedName>
</protein>
<dbReference type="OrthoDB" id="9949644at2"/>
<evidence type="ECO:0000256" key="1">
    <source>
        <dbReference type="SAM" id="MobiDB-lite"/>
    </source>
</evidence>
<reference evidence="2 3" key="1">
    <citation type="submission" date="2018-04" db="EMBL/GenBank/DDBJ databases">
        <title>Pedobacter chongqingensis sp. nov., isolated from a rottenly hemp rope.</title>
        <authorList>
            <person name="Cai Y."/>
        </authorList>
    </citation>
    <scope>NUCLEOTIDE SEQUENCE [LARGE SCALE GENOMIC DNA]</scope>
    <source>
        <strain evidence="2 3">FJ4-8</strain>
    </source>
</reference>